<dbReference type="PROSITE" id="PS51186">
    <property type="entry name" value="GNAT"/>
    <property type="match status" value="1"/>
</dbReference>
<dbReference type="Pfam" id="PF00583">
    <property type="entry name" value="Acetyltransf_1"/>
    <property type="match status" value="1"/>
</dbReference>
<accession>A0A3E2TJV5</accession>
<feature type="domain" description="N-acetyltransferase" evidence="1">
    <location>
        <begin position="1"/>
        <end position="146"/>
    </location>
</feature>
<dbReference type="SUPFAM" id="SSF55729">
    <property type="entry name" value="Acyl-CoA N-acyltransferases (Nat)"/>
    <property type="match status" value="1"/>
</dbReference>
<name>A0A3E2TJV5_9FIRM</name>
<protein>
    <submittedName>
        <fullName evidence="2">N-acetyltransferase</fullName>
    </submittedName>
</protein>
<gene>
    <name evidence="2" type="ORF">DXA39_03185</name>
</gene>
<dbReference type="EMBL" id="QVEU01000002">
    <property type="protein sequence ID" value="RGB77237.1"/>
    <property type="molecule type" value="Genomic_DNA"/>
</dbReference>
<dbReference type="RefSeq" id="WP_117520922.1">
    <property type="nucleotide sequence ID" value="NZ_QVEU01000002.1"/>
</dbReference>
<reference evidence="2 3" key="1">
    <citation type="submission" date="2018-08" db="EMBL/GenBank/DDBJ databases">
        <title>A genome reference for cultivated species of the human gut microbiota.</title>
        <authorList>
            <person name="Zou Y."/>
            <person name="Xue W."/>
            <person name="Luo G."/>
        </authorList>
    </citation>
    <scope>NUCLEOTIDE SEQUENCE [LARGE SCALE GENOMIC DNA]</scope>
    <source>
        <strain evidence="2 3">OF01-3</strain>
    </source>
</reference>
<dbReference type="AlphaFoldDB" id="A0A3E2TJV5"/>
<dbReference type="Gene3D" id="3.40.630.30">
    <property type="match status" value="1"/>
</dbReference>
<dbReference type="CDD" id="cd04301">
    <property type="entry name" value="NAT_SF"/>
    <property type="match status" value="1"/>
</dbReference>
<sequence length="146" mass="17391">MIIKEMKVEDIDYILNLYIDYYNNIEGANWTRQTAYKRIHQVITMDSSYSLLLKDNYKYIGFIIGYFKQYDDIIGYTLEEIVIDYTFQNRGLGSRFLDQLEKKVKELGASCIELKSVNDPMHNHFYKVNGYLDSDSFIEKVKWFSL</sequence>
<evidence type="ECO:0000313" key="3">
    <source>
        <dbReference type="Proteomes" id="UP000261011"/>
    </source>
</evidence>
<evidence type="ECO:0000259" key="1">
    <source>
        <dbReference type="PROSITE" id="PS51186"/>
    </source>
</evidence>
<keyword evidence="3" id="KW-1185">Reference proteome</keyword>
<keyword evidence="2" id="KW-0808">Transferase</keyword>
<organism evidence="2 3">
    <name type="scientific">Anaerococcus nagyae</name>
    <dbReference type="NCBI Taxonomy" id="1755241"/>
    <lineage>
        <taxon>Bacteria</taxon>
        <taxon>Bacillati</taxon>
        <taxon>Bacillota</taxon>
        <taxon>Tissierellia</taxon>
        <taxon>Tissierellales</taxon>
        <taxon>Peptoniphilaceae</taxon>
        <taxon>Anaerococcus</taxon>
    </lineage>
</organism>
<dbReference type="InterPro" id="IPR016181">
    <property type="entry name" value="Acyl_CoA_acyltransferase"/>
</dbReference>
<dbReference type="InterPro" id="IPR000182">
    <property type="entry name" value="GNAT_dom"/>
</dbReference>
<evidence type="ECO:0000313" key="2">
    <source>
        <dbReference type="EMBL" id="RGB77237.1"/>
    </source>
</evidence>
<dbReference type="Proteomes" id="UP000261011">
    <property type="component" value="Unassembled WGS sequence"/>
</dbReference>
<proteinExistence type="predicted"/>
<dbReference type="GO" id="GO:0016747">
    <property type="term" value="F:acyltransferase activity, transferring groups other than amino-acyl groups"/>
    <property type="evidence" value="ECO:0007669"/>
    <property type="project" value="InterPro"/>
</dbReference>
<comment type="caution">
    <text evidence="2">The sequence shown here is derived from an EMBL/GenBank/DDBJ whole genome shotgun (WGS) entry which is preliminary data.</text>
</comment>
<dbReference type="OrthoDB" id="2611698at2"/>